<gene>
    <name evidence="1" type="ORF">ACFSX4_01950</name>
</gene>
<comment type="caution">
    <text evidence="1">The sequence shown here is derived from an EMBL/GenBank/DDBJ whole genome shotgun (WGS) entry which is preliminary data.</text>
</comment>
<protein>
    <submittedName>
        <fullName evidence="1">Uncharacterized protein</fullName>
    </submittedName>
</protein>
<proteinExistence type="predicted"/>
<sequence length="142" mass="16483">MTTTSTKNNEGILELLKYTEYENLEMGDSIEELAEMTDVDAKTIEQLKAGKLFLNEISERDYKELNRFANQEDNVLTVKEDSYIALEIMKDLMDTSDLVSWEIRDGSDNGNCTLILNFGYYVSQSYMKEVYNDYRNQLLVNI</sequence>
<evidence type="ECO:0000313" key="1">
    <source>
        <dbReference type="EMBL" id="MFD2829211.1"/>
    </source>
</evidence>
<keyword evidence="2" id="KW-1185">Reference proteome</keyword>
<dbReference type="EMBL" id="JBHUOQ010000001">
    <property type="protein sequence ID" value="MFD2829211.1"/>
    <property type="molecule type" value="Genomic_DNA"/>
</dbReference>
<dbReference type="RefSeq" id="WP_377771012.1">
    <property type="nucleotide sequence ID" value="NZ_JBHUOQ010000001.1"/>
</dbReference>
<name>A0ABW5WV55_9STAP</name>
<evidence type="ECO:0000313" key="2">
    <source>
        <dbReference type="Proteomes" id="UP001597519"/>
    </source>
</evidence>
<organism evidence="1 2">
    <name type="scientific">Corticicoccus populi</name>
    <dbReference type="NCBI Taxonomy" id="1812821"/>
    <lineage>
        <taxon>Bacteria</taxon>
        <taxon>Bacillati</taxon>
        <taxon>Bacillota</taxon>
        <taxon>Bacilli</taxon>
        <taxon>Bacillales</taxon>
        <taxon>Staphylococcaceae</taxon>
        <taxon>Corticicoccus</taxon>
    </lineage>
</organism>
<accession>A0ABW5WV55</accession>
<reference evidence="2" key="1">
    <citation type="journal article" date="2019" name="Int. J. Syst. Evol. Microbiol.">
        <title>The Global Catalogue of Microorganisms (GCM) 10K type strain sequencing project: providing services to taxonomists for standard genome sequencing and annotation.</title>
        <authorList>
            <consortium name="The Broad Institute Genomics Platform"/>
            <consortium name="The Broad Institute Genome Sequencing Center for Infectious Disease"/>
            <person name="Wu L."/>
            <person name="Ma J."/>
        </authorList>
    </citation>
    <scope>NUCLEOTIDE SEQUENCE [LARGE SCALE GENOMIC DNA]</scope>
    <source>
        <strain evidence="2">KCTC 33575</strain>
    </source>
</reference>
<dbReference type="Proteomes" id="UP001597519">
    <property type="component" value="Unassembled WGS sequence"/>
</dbReference>